<evidence type="ECO:0000313" key="3">
    <source>
        <dbReference type="Proteomes" id="UP000268230"/>
    </source>
</evidence>
<gene>
    <name evidence="2" type="ORF">EJA05_26320</name>
</gene>
<accession>A0A3S8US10</accession>
<organism evidence="2 3">
    <name type="scientific">Pseudomonas entomophila</name>
    <dbReference type="NCBI Taxonomy" id="312306"/>
    <lineage>
        <taxon>Bacteria</taxon>
        <taxon>Pseudomonadati</taxon>
        <taxon>Pseudomonadota</taxon>
        <taxon>Gammaproteobacteria</taxon>
        <taxon>Pseudomonadales</taxon>
        <taxon>Pseudomonadaceae</taxon>
        <taxon>Pseudomonas</taxon>
    </lineage>
</organism>
<dbReference type="EMBL" id="CP034338">
    <property type="protein sequence ID" value="AZL71038.1"/>
    <property type="molecule type" value="Genomic_DNA"/>
</dbReference>
<evidence type="ECO:0000259" key="1">
    <source>
        <dbReference type="Pfam" id="PF20178"/>
    </source>
</evidence>
<dbReference type="Pfam" id="PF20178">
    <property type="entry name" value="ToxA_N"/>
    <property type="match status" value="1"/>
</dbReference>
<name>A0A3S8US10_9PSED</name>
<reference evidence="2 3" key="1">
    <citation type="submission" date="2018-12" db="EMBL/GenBank/DDBJ databases">
        <authorList>
            <person name="Li S."/>
            <person name="Yang R."/>
            <person name="Chen G."/>
            <person name="Zou L."/>
            <person name="Zhang C."/>
            <person name="Chen Y."/>
            <person name="Liu Z."/>
            <person name="Li Y."/>
            <person name="Yan Y."/>
            <person name="Huang M."/>
            <person name="Chen T."/>
        </authorList>
    </citation>
    <scope>NUCLEOTIDE SEQUENCE [LARGE SCALE GENOMIC DNA]</scope>
    <source>
        <strain evidence="2 3">1257</strain>
    </source>
</reference>
<sequence>MPTPPIANFNLKHACARQFAARPTLRQVASQRILTLLVEQLPWLASVQPALTDAAPFMLDSPDPETAYWTTAPLVDVVLHSLLSGTKLDLEPLGKRTHNLGLSSPYRFAGSQSEFDTRSLMGMSGPLNDLVTALPEYFCQAQIDYWNGAPYAAPDGYAVSRHCWMQQALRMALLGNVGQQRLTDAARTCVYEMLSGRFVSIQAQAIEVVMRSAQADRSVLLPDLLVALERDEDRLLLWSPPSGKVRAYADAQAFGEALRDFMAREHRFDSLTWNTYALQGDAFMQQSALLLGWLLTRLDHVRWSRLASVEQMEAVYWQLSDPSEVFFNESYFCDPGVELAVPDWLSGATSEDRFDYQAAVLDLAVDQALSGSASSRDGLLDLQAYARQRLREQLLADYPVEANYFSDDLLLTVREIHGVPGGVGVGPGDGVIVTRTMTLTELAIGNLSALGHSTITAIKHRTGQEIMSWLTPGYLKDLVEKVDIGAGYPTYVQATLDDAQKRDERISLFAREWRNRLLFDALSLRIEGGLSKEAWQALAEFCRTNRDLKANVDIAALAFSVPAFRARDTVSGMFVIRLAHPAAWLLYRPLYGQDSLRQFSDATALMAAIADEDALQSTVLTWMETDARAVYQNGGFKHPHLLGEALEGVLEVAVPGGSAVVEGTSEPARIKFTPWLADVDTHLFVAGKQVLVTLAKRDSVSTRESRWERLKEGAWLLFNVVAPVLKGPVAIVTWLALALESVEEDVAALKRGNGAEKSLAILDLVSNLSMMLLHGVVPKIEGAKDEPEALEPIEMLGGDAIGVAAAGPEPVEKGRVYLGGALQESESSVVEIVSGWGSGPVASSQALQPFVAKVDLHGVMEDSHGFYRVDGQRYVELYGERYQVRLDRDEVRIVGPGGREGPYLWRGLSWTVRKGLFGGMPKKSRTLAAKQKEFERLVELESQNTKANNVLKAETAAQGQRARTLEEQLNTHKAGLLSVQVNAEGKFSQEQIGKLSDFHQAQIAHKTSELLDLRKQMAIQREASSEYERNSLKTLEQISELQRHPGIERPVNSQFLEDSRQDGLKALAANSWNLFEELREAVAYEQIKSLMSALDGRRIHEVLVEYRALLGHLKNAVSLQERMIQASLDLDFSLSRLDPQTLLYAAQEPYTAAKVATLRKLTTERVRFHQASNYIDLALPMDKTKQLERQARYRKQLGSDGLRSAASSHGLLPLSNLPAAQRIEILQTAWDEYSTAIVNGLDIGREGRAGLERGMLDGYMRQLQALKDMASEQLSEAIAEQDSGQLSTRRQAYGRSAAPQHAVRTVDGELVIASEQKDGDVIRLKVDEPITGVRLHTFEKRGDAWEEVVAEVPEPSGEGAVASDARIQAEALLAEDQQVEVKARHYVASDVRDSELKRLLDEHDKALRGASAALARVGEDGAKAVMTRLSERIEYWTARRTALLTEHYLQTRYPGARALAFLHRQGLIKVTYEGPRQRIANGTAMDEYSIKHLRYPGDVQGVPLWAAHFHFSDQAAPAHEFTRAHLKTWQQRFYGRVEALELARQGERIHRGPLTYEQVKGIIPFA</sequence>
<dbReference type="KEGG" id="pory:EJA05_26320"/>
<proteinExistence type="predicted"/>
<protein>
    <recommendedName>
        <fullName evidence="1">Dermonecrotic toxin N-terminal domain-containing protein</fullName>
    </recommendedName>
</protein>
<feature type="domain" description="Dermonecrotic toxin N-terminal" evidence="1">
    <location>
        <begin position="377"/>
        <end position="611"/>
    </location>
</feature>
<dbReference type="Proteomes" id="UP000268230">
    <property type="component" value="Chromosome"/>
</dbReference>
<evidence type="ECO:0000313" key="2">
    <source>
        <dbReference type="EMBL" id="AZL71038.1"/>
    </source>
</evidence>
<dbReference type="InterPro" id="IPR046673">
    <property type="entry name" value="ToxA_N"/>
</dbReference>
<dbReference type="OrthoDB" id="7003488at2"/>